<evidence type="ECO:0000256" key="2">
    <source>
        <dbReference type="PROSITE-ProRule" id="PRU00110"/>
    </source>
</evidence>
<dbReference type="InterPro" id="IPR036641">
    <property type="entry name" value="HPT_dom_sf"/>
</dbReference>
<keyword evidence="5" id="KW-1185">Reference proteome</keyword>
<dbReference type="PROSITE" id="PS50894">
    <property type="entry name" value="HPT"/>
    <property type="match status" value="1"/>
</dbReference>
<comment type="caution">
    <text evidence="4">The sequence shown here is derived from an EMBL/GenBank/DDBJ whole genome shotgun (WGS) entry which is preliminary data.</text>
</comment>
<dbReference type="Pfam" id="PF01627">
    <property type="entry name" value="Hpt"/>
    <property type="match status" value="1"/>
</dbReference>
<evidence type="ECO:0000313" key="5">
    <source>
        <dbReference type="Proteomes" id="UP001431181"/>
    </source>
</evidence>
<reference evidence="4" key="1">
    <citation type="submission" date="2022-11" db="EMBL/GenBank/DDBJ databases">
        <title>Marinomonas sp. nov., isolated from marine algae.</title>
        <authorList>
            <person name="Choi D.G."/>
            <person name="Kim J.M."/>
            <person name="Lee J.K."/>
            <person name="Baek J.H."/>
            <person name="Jeon C.O."/>
        </authorList>
    </citation>
    <scope>NUCLEOTIDE SEQUENCE</scope>
    <source>
        <strain evidence="4">KJ51-3</strain>
    </source>
</reference>
<sequence length="195" mass="22062">MTSKQGLAVTQYDVAFLWRLLFRFYDTQQDFIAQFKGLMHRAETREDALRLLHTLKGNAGNIGMLDVMTKAAELETICQNPEANYANALTDLEAELLRVLPPIKAQKETQKETLTLAKITQQPVSTEYYQALTAKLYELLSNDKLDADIVAVELEAILEGTDKSHLIHAIRQAITRYDFDTAIDKLNILMADQNS</sequence>
<organism evidence="4 5">
    <name type="scientific">Marinomonas rhodophyticola</name>
    <dbReference type="NCBI Taxonomy" id="2992803"/>
    <lineage>
        <taxon>Bacteria</taxon>
        <taxon>Pseudomonadati</taxon>
        <taxon>Pseudomonadota</taxon>
        <taxon>Gammaproteobacteria</taxon>
        <taxon>Oceanospirillales</taxon>
        <taxon>Oceanospirillaceae</taxon>
        <taxon>Marinomonas</taxon>
    </lineage>
</organism>
<proteinExistence type="predicted"/>
<feature type="modified residue" description="Phosphohistidine" evidence="2">
    <location>
        <position position="53"/>
    </location>
</feature>
<accession>A0ABT3KJK2</accession>
<dbReference type="RefSeq" id="WP_265219932.1">
    <property type="nucleotide sequence ID" value="NZ_JAPEUL010000009.1"/>
</dbReference>
<dbReference type="InterPro" id="IPR008207">
    <property type="entry name" value="Sig_transdc_His_kin_Hpt_dom"/>
</dbReference>
<dbReference type="Proteomes" id="UP001431181">
    <property type="component" value="Unassembled WGS sequence"/>
</dbReference>
<dbReference type="Gene3D" id="1.20.120.160">
    <property type="entry name" value="HPT domain"/>
    <property type="match status" value="1"/>
</dbReference>
<protein>
    <submittedName>
        <fullName evidence="4">Hpt domain-containing protein</fullName>
    </submittedName>
</protein>
<feature type="domain" description="HPt" evidence="3">
    <location>
        <begin position="13"/>
        <end position="114"/>
    </location>
</feature>
<dbReference type="SUPFAM" id="SSF47226">
    <property type="entry name" value="Histidine-containing phosphotransfer domain, HPT domain"/>
    <property type="match status" value="1"/>
</dbReference>
<name>A0ABT3KJK2_9GAMM</name>
<gene>
    <name evidence="4" type="ORF">ONZ52_17280</name>
</gene>
<evidence type="ECO:0000313" key="4">
    <source>
        <dbReference type="EMBL" id="MCW4630589.1"/>
    </source>
</evidence>
<keyword evidence="2" id="KW-0597">Phosphoprotein</keyword>
<keyword evidence="1" id="KW-0902">Two-component regulatory system</keyword>
<dbReference type="EMBL" id="JAPEUL010000009">
    <property type="protein sequence ID" value="MCW4630589.1"/>
    <property type="molecule type" value="Genomic_DNA"/>
</dbReference>
<evidence type="ECO:0000256" key="1">
    <source>
        <dbReference type="ARBA" id="ARBA00023012"/>
    </source>
</evidence>
<evidence type="ECO:0000259" key="3">
    <source>
        <dbReference type="PROSITE" id="PS50894"/>
    </source>
</evidence>